<organism evidence="1 2">
    <name type="scientific">Saccharothrix ecbatanensis</name>
    <dbReference type="NCBI Taxonomy" id="1105145"/>
    <lineage>
        <taxon>Bacteria</taxon>
        <taxon>Bacillati</taxon>
        <taxon>Actinomycetota</taxon>
        <taxon>Actinomycetes</taxon>
        <taxon>Pseudonocardiales</taxon>
        <taxon>Pseudonocardiaceae</taxon>
        <taxon>Saccharothrix</taxon>
    </lineage>
</organism>
<dbReference type="RefSeq" id="WP_184925887.1">
    <property type="nucleotide sequence ID" value="NZ_JACHMO010000001.1"/>
</dbReference>
<dbReference type="Proteomes" id="UP000552097">
    <property type="component" value="Unassembled WGS sequence"/>
</dbReference>
<dbReference type="AlphaFoldDB" id="A0A7W9HQU3"/>
<sequence>MTPPHVLDTGPLSHFAKQQWPGVLRAVVNDRDALIPDAVEVELRAGVGSHPHLQFVVDASWLQPVELVGEVELEAYAKFSRYLVVRERNRGEAAVLALASISGGVAVVDDSAARKVADRHGVEHIGTLGLLCESIRSGLLTVRLVAQLADHLLEGEYRLPFLPGGFEKWAADNGLVG</sequence>
<evidence type="ECO:0000313" key="1">
    <source>
        <dbReference type="EMBL" id="MBB5806378.1"/>
    </source>
</evidence>
<dbReference type="PANTHER" id="PTHR39550:SF1">
    <property type="entry name" value="SLL0658 PROTEIN"/>
    <property type="match status" value="1"/>
</dbReference>
<dbReference type="Pfam" id="PF11848">
    <property type="entry name" value="DUF3368"/>
    <property type="match status" value="1"/>
</dbReference>
<evidence type="ECO:0000313" key="2">
    <source>
        <dbReference type="Proteomes" id="UP000552097"/>
    </source>
</evidence>
<comment type="caution">
    <text evidence="1">The sequence shown here is derived from an EMBL/GenBank/DDBJ whole genome shotgun (WGS) entry which is preliminary data.</text>
</comment>
<reference evidence="1 2" key="1">
    <citation type="submission" date="2020-08" db="EMBL/GenBank/DDBJ databases">
        <title>Sequencing the genomes of 1000 actinobacteria strains.</title>
        <authorList>
            <person name="Klenk H.-P."/>
        </authorList>
    </citation>
    <scope>NUCLEOTIDE SEQUENCE [LARGE SCALE GENOMIC DNA]</scope>
    <source>
        <strain evidence="1 2">DSM 45486</strain>
    </source>
</reference>
<keyword evidence="2" id="KW-1185">Reference proteome</keyword>
<dbReference type="EMBL" id="JACHMO010000001">
    <property type="protein sequence ID" value="MBB5806378.1"/>
    <property type="molecule type" value="Genomic_DNA"/>
</dbReference>
<gene>
    <name evidence="1" type="ORF">F4560_006146</name>
</gene>
<name>A0A7W9HQU3_9PSEU</name>
<proteinExistence type="predicted"/>
<dbReference type="PANTHER" id="PTHR39550">
    <property type="entry name" value="SLL0658 PROTEIN"/>
    <property type="match status" value="1"/>
</dbReference>
<accession>A0A7W9HQU3</accession>
<dbReference type="InterPro" id="IPR021799">
    <property type="entry name" value="PIN-like_prokaryotic"/>
</dbReference>
<protein>
    <submittedName>
        <fullName evidence="1">Putative nucleic acid-binding protein</fullName>
    </submittedName>
</protein>